<sequence length="72" mass="7841">MLRAYVRILIGLILTVRHTIAEPGVGIASSILTAQVPLRTLVPRTHRIIFVMTVRTVLDSVADVVLAHTIAT</sequence>
<protein>
    <submittedName>
        <fullName evidence="3">Secreted protein</fullName>
    </submittedName>
</protein>
<feature type="signal peptide" evidence="1">
    <location>
        <begin position="1"/>
        <end position="21"/>
    </location>
</feature>
<keyword evidence="2" id="KW-1185">Reference proteome</keyword>
<evidence type="ECO:0000313" key="2">
    <source>
        <dbReference type="Proteomes" id="UP000095287"/>
    </source>
</evidence>
<keyword evidence="1" id="KW-0732">Signal</keyword>
<dbReference type="WBParaSite" id="L893_g15324.t1">
    <property type="protein sequence ID" value="L893_g15324.t1"/>
    <property type="gene ID" value="L893_g15324"/>
</dbReference>
<evidence type="ECO:0000313" key="3">
    <source>
        <dbReference type="WBParaSite" id="L893_g15324.t1"/>
    </source>
</evidence>
<proteinExistence type="predicted"/>
<dbReference type="Proteomes" id="UP000095287">
    <property type="component" value="Unplaced"/>
</dbReference>
<feature type="chain" id="PRO_5009312124" evidence="1">
    <location>
        <begin position="22"/>
        <end position="72"/>
    </location>
</feature>
<reference evidence="3" key="1">
    <citation type="submission" date="2016-11" db="UniProtKB">
        <authorList>
            <consortium name="WormBaseParasite"/>
        </authorList>
    </citation>
    <scope>IDENTIFICATION</scope>
</reference>
<organism evidence="2 3">
    <name type="scientific">Steinernema glaseri</name>
    <dbReference type="NCBI Taxonomy" id="37863"/>
    <lineage>
        <taxon>Eukaryota</taxon>
        <taxon>Metazoa</taxon>
        <taxon>Ecdysozoa</taxon>
        <taxon>Nematoda</taxon>
        <taxon>Chromadorea</taxon>
        <taxon>Rhabditida</taxon>
        <taxon>Tylenchina</taxon>
        <taxon>Panagrolaimomorpha</taxon>
        <taxon>Strongyloidoidea</taxon>
        <taxon>Steinernematidae</taxon>
        <taxon>Steinernema</taxon>
    </lineage>
</organism>
<accession>A0A1I7YDR3</accession>
<dbReference type="AlphaFoldDB" id="A0A1I7YDR3"/>
<evidence type="ECO:0000256" key="1">
    <source>
        <dbReference type="SAM" id="SignalP"/>
    </source>
</evidence>
<name>A0A1I7YDR3_9BILA</name>